<evidence type="ECO:0000259" key="5">
    <source>
        <dbReference type="PROSITE" id="PS51898"/>
    </source>
</evidence>
<dbReference type="SUPFAM" id="SSF56349">
    <property type="entry name" value="DNA breaking-rejoining enzymes"/>
    <property type="match status" value="1"/>
</dbReference>
<keyword evidence="2 4" id="KW-0238">DNA-binding</keyword>
<dbReference type="RefSeq" id="WP_349220844.1">
    <property type="nucleotide sequence ID" value="NZ_JBBMFD010000032.1"/>
</dbReference>
<evidence type="ECO:0000256" key="3">
    <source>
        <dbReference type="ARBA" id="ARBA00023172"/>
    </source>
</evidence>
<dbReference type="PROSITE" id="PS51898">
    <property type="entry name" value="TYR_RECOMBINASE"/>
    <property type="match status" value="1"/>
</dbReference>
<keyword evidence="8" id="KW-1185">Reference proteome</keyword>
<dbReference type="InterPro" id="IPR002104">
    <property type="entry name" value="Integrase_catalytic"/>
</dbReference>
<evidence type="ECO:0000313" key="8">
    <source>
        <dbReference type="Proteomes" id="UP001489509"/>
    </source>
</evidence>
<proteinExistence type="inferred from homology"/>
<reference evidence="7 8" key="1">
    <citation type="submission" date="2024-03" db="EMBL/GenBank/DDBJ databases">
        <title>Human intestinal bacterial collection.</title>
        <authorList>
            <person name="Pauvert C."/>
            <person name="Hitch T.C.A."/>
            <person name="Clavel T."/>
        </authorList>
    </citation>
    <scope>NUCLEOTIDE SEQUENCE [LARGE SCALE GENOMIC DNA]</scope>
    <source>
        <strain evidence="7 8">CLA-JM-H44</strain>
    </source>
</reference>
<dbReference type="InterPro" id="IPR010998">
    <property type="entry name" value="Integrase_recombinase_N"/>
</dbReference>
<dbReference type="InterPro" id="IPR053876">
    <property type="entry name" value="Phage_int_M"/>
</dbReference>
<dbReference type="Gene3D" id="1.10.150.130">
    <property type="match status" value="1"/>
</dbReference>
<dbReference type="CDD" id="cd01189">
    <property type="entry name" value="INT_ICEBs1_C_like"/>
    <property type="match status" value="1"/>
</dbReference>
<dbReference type="PROSITE" id="PS51900">
    <property type="entry name" value="CB"/>
    <property type="match status" value="1"/>
</dbReference>
<evidence type="ECO:0000256" key="4">
    <source>
        <dbReference type="PROSITE-ProRule" id="PRU01248"/>
    </source>
</evidence>
<dbReference type="PANTHER" id="PTHR30349">
    <property type="entry name" value="PHAGE INTEGRASE-RELATED"/>
    <property type="match status" value="1"/>
</dbReference>
<name>A0ABV1E2U1_9FIRM</name>
<dbReference type="InterPro" id="IPR050090">
    <property type="entry name" value="Tyrosine_recombinase_XerCD"/>
</dbReference>
<dbReference type="InterPro" id="IPR011010">
    <property type="entry name" value="DNA_brk_join_enz"/>
</dbReference>
<keyword evidence="3" id="KW-0233">DNA recombination</keyword>
<feature type="domain" description="Core-binding (CB)" evidence="6">
    <location>
        <begin position="63"/>
        <end position="150"/>
    </location>
</feature>
<dbReference type="Proteomes" id="UP001489509">
    <property type="component" value="Unassembled WGS sequence"/>
</dbReference>
<dbReference type="Pfam" id="PF22022">
    <property type="entry name" value="Phage_int_M"/>
    <property type="match status" value="1"/>
</dbReference>
<evidence type="ECO:0000259" key="6">
    <source>
        <dbReference type="PROSITE" id="PS51900"/>
    </source>
</evidence>
<dbReference type="Pfam" id="PF00589">
    <property type="entry name" value="Phage_integrase"/>
    <property type="match status" value="1"/>
</dbReference>
<dbReference type="InterPro" id="IPR044068">
    <property type="entry name" value="CB"/>
</dbReference>
<dbReference type="PANTHER" id="PTHR30349:SF64">
    <property type="entry name" value="PROPHAGE INTEGRASE INTD-RELATED"/>
    <property type="match status" value="1"/>
</dbReference>
<dbReference type="InterPro" id="IPR013762">
    <property type="entry name" value="Integrase-like_cat_sf"/>
</dbReference>
<dbReference type="EMBL" id="JBBMFD010000032">
    <property type="protein sequence ID" value="MEQ2441636.1"/>
    <property type="molecule type" value="Genomic_DNA"/>
</dbReference>
<organism evidence="7 8">
    <name type="scientific">Solibaculum intestinale</name>
    <dbReference type="NCBI Taxonomy" id="3133165"/>
    <lineage>
        <taxon>Bacteria</taxon>
        <taxon>Bacillati</taxon>
        <taxon>Bacillota</taxon>
        <taxon>Clostridia</taxon>
        <taxon>Eubacteriales</taxon>
        <taxon>Oscillospiraceae</taxon>
        <taxon>Solibaculum</taxon>
    </lineage>
</organism>
<evidence type="ECO:0000256" key="2">
    <source>
        <dbReference type="ARBA" id="ARBA00023125"/>
    </source>
</evidence>
<comment type="similarity">
    <text evidence="1">Belongs to the 'phage' integrase family.</text>
</comment>
<sequence length="405" mass="46207">MAKKRNVTREDGRIAVQVYLGRGEDGKRKYKTVYGRTQKEADEKALQVKLSMRKGIDVTAERDTFEDWEKRWLKAKAMNVSAGQLTAYTSCGAHLVRAIGHMPISKIRTADIQDVIDTLADYNPTTKKPTAKKTLRQVRMTAAQVFQLAIDNRVLDYNPASAVKIPEKAPQEKRRALTKEEQEWIINTPHRAQRAAMIMMYAGLRRGEVIPLTWTDIDLDKRTIQVNKTVEMIQGKAVVKNTAKTDSSLRTVDIPKVLVDYLRYEKEKAQEADKVKILRPLVCPSAKGDIMNSRAWASMWRSYISDLNLKYGDFSDMEKRPKSKFIPGGVPMRIPNITAHWLRHTFATMLYMAGVDVLTAKEQLGHADVETTLQIYTHLDSTYKRRSMDKLDAYLSEEGKIQSIK</sequence>
<comment type="caution">
    <text evidence="7">The sequence shown here is derived from an EMBL/GenBank/DDBJ whole genome shotgun (WGS) entry which is preliminary data.</text>
</comment>
<evidence type="ECO:0000313" key="7">
    <source>
        <dbReference type="EMBL" id="MEQ2441636.1"/>
    </source>
</evidence>
<dbReference type="Gene3D" id="1.10.443.10">
    <property type="entry name" value="Intergrase catalytic core"/>
    <property type="match status" value="1"/>
</dbReference>
<gene>
    <name evidence="7" type="ORF">WMO26_12435</name>
</gene>
<feature type="domain" description="Tyr recombinase" evidence="5">
    <location>
        <begin position="172"/>
        <end position="389"/>
    </location>
</feature>
<accession>A0ABV1E2U1</accession>
<protein>
    <submittedName>
        <fullName evidence="7">Site-specific integrase</fullName>
    </submittedName>
</protein>
<evidence type="ECO:0000256" key="1">
    <source>
        <dbReference type="ARBA" id="ARBA00008857"/>
    </source>
</evidence>